<evidence type="ECO:0000313" key="1">
    <source>
        <dbReference type="EMBL" id="APT45170.1"/>
    </source>
</evidence>
<reference evidence="1 2" key="1">
    <citation type="submission" date="2016-05" db="EMBL/GenBank/DDBJ databases">
        <title>Complete Genome and Methylome Analysis of Psychrotrophic Bacterial Isolates from Antarctic Lake Untersee.</title>
        <authorList>
            <person name="Fomenkov A."/>
            <person name="Akimov V.N."/>
            <person name="Vasilyeva L.V."/>
            <person name="Andersen D."/>
            <person name="Vincze T."/>
            <person name="Roberts R.J."/>
        </authorList>
    </citation>
    <scope>NUCLEOTIDE SEQUENCE [LARGE SCALE GENOMIC DNA]</scope>
    <source>
        <strain evidence="1 2">U14-5</strain>
    </source>
</reference>
<sequence>MDVIVKDGKTYLYKGDNLTNFLLFLKQKSPNMKKKGEIENCELFNMPIFTIIKEVDHEEGGFL</sequence>
<evidence type="ECO:0000313" key="2">
    <source>
        <dbReference type="Proteomes" id="UP000185426"/>
    </source>
</evidence>
<organism evidence="1 2">
    <name type="scientific">Bacillus safensis</name>
    <dbReference type="NCBI Taxonomy" id="561879"/>
    <lineage>
        <taxon>Bacteria</taxon>
        <taxon>Bacillati</taxon>
        <taxon>Bacillota</taxon>
        <taxon>Bacilli</taxon>
        <taxon>Bacillales</taxon>
        <taxon>Bacillaceae</taxon>
        <taxon>Bacillus</taxon>
    </lineage>
</organism>
<protein>
    <submittedName>
        <fullName evidence="1">Uncharacterized protein</fullName>
    </submittedName>
</protein>
<gene>
    <name evidence="1" type="ORF">BSA145_04040</name>
</gene>
<accession>A0A1L6ZF86</accession>
<dbReference type="EMBL" id="CP015607">
    <property type="protein sequence ID" value="APT45170.1"/>
    <property type="molecule type" value="Genomic_DNA"/>
</dbReference>
<proteinExistence type="predicted"/>
<dbReference type="AlphaFoldDB" id="A0A1L6ZF86"/>
<dbReference type="Proteomes" id="UP000185426">
    <property type="component" value="Chromosome"/>
</dbReference>
<name>A0A1L6ZF86_BACIA</name>